<organism evidence="2 3">
    <name type="scientific">Tichowtungia aerotolerans</name>
    <dbReference type="NCBI Taxonomy" id="2697043"/>
    <lineage>
        <taxon>Bacteria</taxon>
        <taxon>Pseudomonadati</taxon>
        <taxon>Kiritimatiellota</taxon>
        <taxon>Tichowtungiia</taxon>
        <taxon>Tichowtungiales</taxon>
        <taxon>Tichowtungiaceae</taxon>
        <taxon>Tichowtungia</taxon>
    </lineage>
</organism>
<dbReference type="AlphaFoldDB" id="A0A6P1M4B9"/>
<accession>A0A6P1M4B9</accession>
<gene>
    <name evidence="2" type="ORF">GT409_04240</name>
</gene>
<dbReference type="KEGG" id="taer:GT409_04240"/>
<reference evidence="2 3" key="1">
    <citation type="submission" date="2020-01" db="EMBL/GenBank/DDBJ databases">
        <title>Ponticoccus aerotolerans gen. nov., sp. nov., an anaerobic bacterium and proposal of Ponticoccusceae fam. nov., Ponticoccusles ord. nov. and Ponticoccuse classis nov. in the phylum Kiritimatiellaeota.</title>
        <authorList>
            <person name="Zhou L.Y."/>
            <person name="Du Z.J."/>
        </authorList>
    </citation>
    <scope>NUCLEOTIDE SEQUENCE [LARGE SCALE GENOMIC DNA]</scope>
    <source>
        <strain evidence="2 3">S-5007</strain>
    </source>
</reference>
<dbReference type="Pfam" id="PF14307">
    <property type="entry name" value="Glyco_tran_WbsX"/>
    <property type="match status" value="1"/>
</dbReference>
<sequence length="361" mass="41175">MTRLFYWVLGLLCCCGCFAERPLVGAIRWDAWYGNGSDVNGAVEATLSPQRWQWRAPFFAEVISTNQIRIRGGADEIRKEIDFAADAGLDYWAFCIYEKNDNLSRALQLYLDAPNRSRINFCMNLQGGHFGSGGLEKAMARVPLYVDYMQRPEYQTVLGGRPLVYLLFPANLTQPFALQSESKAAQLIRALRDQAQAAGLKNPYIVFQDFNARDVEQYRKKYGADAIGAYAANTGWHDCTYAKYRNYVEHTFWPSYQEAGPEFVPLAANGFDMRPRIQTGVPWDPSAQTYDMRMYHDQPTPEEFAVHLKSSLEYVKRHPKQVPANTVLLYAWNEFDEGGWLCPTLEKGTARLDAIRKVLKP</sequence>
<dbReference type="InterPro" id="IPR032719">
    <property type="entry name" value="WbsX"/>
</dbReference>
<proteinExistence type="predicted"/>
<evidence type="ECO:0000313" key="2">
    <source>
        <dbReference type="EMBL" id="QHI68687.1"/>
    </source>
</evidence>
<evidence type="ECO:0000256" key="1">
    <source>
        <dbReference type="SAM" id="SignalP"/>
    </source>
</evidence>
<dbReference type="Proteomes" id="UP000464954">
    <property type="component" value="Chromosome"/>
</dbReference>
<dbReference type="Gene3D" id="3.20.20.80">
    <property type="entry name" value="Glycosidases"/>
    <property type="match status" value="1"/>
</dbReference>
<keyword evidence="1" id="KW-0732">Signal</keyword>
<name>A0A6P1M4B9_9BACT</name>
<evidence type="ECO:0000313" key="3">
    <source>
        <dbReference type="Proteomes" id="UP000464954"/>
    </source>
</evidence>
<protein>
    <submittedName>
        <fullName evidence="2">Uncharacterized protein</fullName>
    </submittedName>
</protein>
<feature type="chain" id="PRO_5026675999" evidence="1">
    <location>
        <begin position="20"/>
        <end position="361"/>
    </location>
</feature>
<keyword evidence="3" id="KW-1185">Reference proteome</keyword>
<feature type="signal peptide" evidence="1">
    <location>
        <begin position="1"/>
        <end position="19"/>
    </location>
</feature>
<dbReference type="EMBL" id="CP047593">
    <property type="protein sequence ID" value="QHI68687.1"/>
    <property type="molecule type" value="Genomic_DNA"/>
</dbReference>
<dbReference type="RefSeq" id="WP_160627253.1">
    <property type="nucleotide sequence ID" value="NZ_CP047593.1"/>
</dbReference>